<protein>
    <submittedName>
        <fullName evidence="2">Uncharacterized protein</fullName>
    </submittedName>
</protein>
<evidence type="ECO:0000256" key="1">
    <source>
        <dbReference type="SAM" id="Phobius"/>
    </source>
</evidence>
<feature type="transmembrane region" description="Helical" evidence="1">
    <location>
        <begin position="287"/>
        <end position="305"/>
    </location>
</feature>
<name>S3BPH8_OPHP1</name>
<proteinExistence type="predicted"/>
<organism evidence="2 3">
    <name type="scientific">Ophiostoma piceae (strain UAMH 11346)</name>
    <name type="common">Sap stain fungus</name>
    <dbReference type="NCBI Taxonomy" id="1262450"/>
    <lineage>
        <taxon>Eukaryota</taxon>
        <taxon>Fungi</taxon>
        <taxon>Dikarya</taxon>
        <taxon>Ascomycota</taxon>
        <taxon>Pezizomycotina</taxon>
        <taxon>Sordariomycetes</taxon>
        <taxon>Sordariomycetidae</taxon>
        <taxon>Ophiostomatales</taxon>
        <taxon>Ophiostomataceae</taxon>
        <taxon>Ophiostoma</taxon>
    </lineage>
</organism>
<dbReference type="VEuPathDB" id="FungiDB:F503_08584"/>
<evidence type="ECO:0000313" key="2">
    <source>
        <dbReference type="EMBL" id="EPE02272.1"/>
    </source>
</evidence>
<dbReference type="OrthoDB" id="5360701at2759"/>
<dbReference type="OMA" id="TTCAPRW"/>
<sequence>MLSISRAQPRQLPNLQGIRRLQKSQACAATAVSPAAVPFSRSIPAAAAMSTRTLYTHTQTQALPLRPILPPTYIRTFSSTPRRRESGLFPDLDRITSLVAGARDRLLSHPGIPPEGETATALRICAEAADLVMDTAPHVQAQPSPAAHAAGASLLELGSDTEKTKTSQSIVDFISDAAFAIVDDKRVFLTASLLEQYVQIQARLGRPNSLPRILEAYASRPAPRNSKGTIAYKPQNPKDVRSSVAPEVADAALDTALVAKSLDAAVGVVEWTYAAPAFVRYKLLRRGLLPGFVVVGVPMATYILASQLATYQQTMDTATATGMSFAAILAYIGFTGTIGVVANATANDQMRRVTWAPGTPLRERWLREEERDALDKVACAFGFREAHRYGEEEGAEFQALREYIMSKGMLMDQVELMEGMSS</sequence>
<dbReference type="AlphaFoldDB" id="S3BPH8"/>
<feature type="transmembrane region" description="Helical" evidence="1">
    <location>
        <begin position="325"/>
        <end position="346"/>
    </location>
</feature>
<accession>S3BPH8</accession>
<dbReference type="HOGENOM" id="CLU_035633_2_0_1"/>
<dbReference type="EMBL" id="KE148182">
    <property type="protein sequence ID" value="EPE02272.1"/>
    <property type="molecule type" value="Genomic_DNA"/>
</dbReference>
<dbReference type="eggNOG" id="ENOG502RZ72">
    <property type="taxonomic scope" value="Eukaryota"/>
</dbReference>
<keyword evidence="3" id="KW-1185">Reference proteome</keyword>
<dbReference type="Proteomes" id="UP000016923">
    <property type="component" value="Unassembled WGS sequence"/>
</dbReference>
<keyword evidence="1" id="KW-0472">Membrane</keyword>
<reference evidence="2 3" key="1">
    <citation type="journal article" date="2013" name="BMC Genomics">
        <title>The genome and transcriptome of the pine saprophyte Ophiostoma piceae, and a comparison with the bark beetle-associated pine pathogen Grosmannia clavigera.</title>
        <authorList>
            <person name="Haridas S."/>
            <person name="Wang Y."/>
            <person name="Lim L."/>
            <person name="Massoumi Alamouti S."/>
            <person name="Jackman S."/>
            <person name="Docking R."/>
            <person name="Robertson G."/>
            <person name="Birol I."/>
            <person name="Bohlmann J."/>
            <person name="Breuil C."/>
        </authorList>
    </citation>
    <scope>NUCLEOTIDE SEQUENCE [LARGE SCALE GENOMIC DNA]</scope>
    <source>
        <strain evidence="2 3">UAMH 11346</strain>
    </source>
</reference>
<evidence type="ECO:0000313" key="3">
    <source>
        <dbReference type="Proteomes" id="UP000016923"/>
    </source>
</evidence>
<keyword evidence="1" id="KW-1133">Transmembrane helix</keyword>
<keyword evidence="1" id="KW-0812">Transmembrane</keyword>
<gene>
    <name evidence="2" type="ORF">F503_08584</name>
</gene>